<evidence type="ECO:0000256" key="12">
    <source>
        <dbReference type="ARBA" id="ARBA00023268"/>
    </source>
</evidence>
<evidence type="ECO:0000256" key="3">
    <source>
        <dbReference type="ARBA" id="ARBA00011245"/>
    </source>
</evidence>
<protein>
    <recommendedName>
        <fullName evidence="15">Formamidopyrimidine-DNA glycosylase</fullName>
        <shortName evidence="15">Fapy-DNA glycosylase</shortName>
        <ecNumber evidence="15">3.2.2.23</ecNumber>
    </recommendedName>
    <alternativeName>
        <fullName evidence="15">DNA-(apurinic or apyrimidinic site) lyase MutM</fullName>
        <shortName evidence="15">AP lyase MutM</shortName>
        <ecNumber evidence="15">4.2.99.18</ecNumber>
    </alternativeName>
</protein>
<dbReference type="GO" id="GO:0006284">
    <property type="term" value="P:base-excision repair"/>
    <property type="evidence" value="ECO:0007669"/>
    <property type="project" value="InterPro"/>
</dbReference>
<evidence type="ECO:0000256" key="15">
    <source>
        <dbReference type="HAMAP-Rule" id="MF_00103"/>
    </source>
</evidence>
<evidence type="ECO:0000313" key="19">
    <source>
        <dbReference type="Proteomes" id="UP000487929"/>
    </source>
</evidence>
<keyword evidence="7 15" id="KW-0378">Hydrolase</keyword>
<dbReference type="InterPro" id="IPR000214">
    <property type="entry name" value="Znf_DNA_glyclase/AP_lyase"/>
</dbReference>
<evidence type="ECO:0000313" key="18">
    <source>
        <dbReference type="EMBL" id="NAW33000.1"/>
    </source>
</evidence>
<accession>A0A7X4W2E9</accession>
<dbReference type="FunFam" id="1.10.8.50:FF:000003">
    <property type="entry name" value="Formamidopyrimidine-DNA glycosylase"/>
    <property type="match status" value="1"/>
</dbReference>
<dbReference type="SMART" id="SM00898">
    <property type="entry name" value="Fapy_DNA_glyco"/>
    <property type="match status" value="1"/>
</dbReference>
<dbReference type="EC" id="3.2.2.23" evidence="15"/>
<feature type="active site" description="Proton donor" evidence="15">
    <location>
        <position position="3"/>
    </location>
</feature>
<evidence type="ECO:0000256" key="8">
    <source>
        <dbReference type="ARBA" id="ARBA00022833"/>
    </source>
</evidence>
<dbReference type="InterPro" id="IPR035937">
    <property type="entry name" value="FPG_N"/>
</dbReference>
<dbReference type="HAMAP" id="MF_00103">
    <property type="entry name" value="Fapy_DNA_glycosyl"/>
    <property type="match status" value="1"/>
</dbReference>
<dbReference type="GO" id="GO:0034039">
    <property type="term" value="F:8-oxo-7,8-dihydroguanine DNA N-glycosylase activity"/>
    <property type="evidence" value="ECO:0007669"/>
    <property type="project" value="TreeGrafter"/>
</dbReference>
<evidence type="ECO:0000256" key="13">
    <source>
        <dbReference type="ARBA" id="ARBA00023295"/>
    </source>
</evidence>
<dbReference type="GO" id="GO:0008270">
    <property type="term" value="F:zinc ion binding"/>
    <property type="evidence" value="ECO:0007669"/>
    <property type="project" value="UniProtKB-UniRule"/>
</dbReference>
<dbReference type="PANTHER" id="PTHR22993">
    <property type="entry name" value="FORMAMIDOPYRIMIDINE-DNA GLYCOSYLASE"/>
    <property type="match status" value="1"/>
</dbReference>
<feature type="active site" description="Proton donor; for beta-elimination activity" evidence="15">
    <location>
        <position position="58"/>
    </location>
</feature>
<evidence type="ECO:0000259" key="17">
    <source>
        <dbReference type="PROSITE" id="PS51068"/>
    </source>
</evidence>
<dbReference type="SUPFAM" id="SSF57716">
    <property type="entry name" value="Glucocorticoid receptor-like (DNA-binding domain)"/>
    <property type="match status" value="1"/>
</dbReference>
<dbReference type="InterPro" id="IPR010663">
    <property type="entry name" value="Znf_FPG/IleRS"/>
</dbReference>
<keyword evidence="6 15" id="KW-0863">Zinc-finger</keyword>
<keyword evidence="5 15" id="KW-0227">DNA damage</keyword>
<dbReference type="FunFam" id="3.20.190.10:FF:000001">
    <property type="entry name" value="Formamidopyrimidine-DNA glycosylase"/>
    <property type="match status" value="1"/>
</dbReference>
<organism evidence="18 19">
    <name type="scientific">Halomonas alimentaria</name>
    <dbReference type="NCBI Taxonomy" id="147248"/>
    <lineage>
        <taxon>Bacteria</taxon>
        <taxon>Pseudomonadati</taxon>
        <taxon>Pseudomonadota</taxon>
        <taxon>Gammaproteobacteria</taxon>
        <taxon>Oceanospirillales</taxon>
        <taxon>Halomonadaceae</taxon>
        <taxon>Halomonas</taxon>
    </lineage>
</organism>
<dbReference type="EC" id="4.2.99.18" evidence="15"/>
<dbReference type="Pfam" id="PF01149">
    <property type="entry name" value="Fapy_DNA_glyco"/>
    <property type="match status" value="1"/>
</dbReference>
<dbReference type="InterPro" id="IPR015887">
    <property type="entry name" value="DNA_glyclase_Znf_dom_DNA_BS"/>
</dbReference>
<dbReference type="Pfam" id="PF06827">
    <property type="entry name" value="zf-FPG_IleRS"/>
    <property type="match status" value="1"/>
</dbReference>
<dbReference type="SUPFAM" id="SSF81624">
    <property type="entry name" value="N-terminal domain of MutM-like DNA repair proteins"/>
    <property type="match status" value="1"/>
</dbReference>
<dbReference type="InterPro" id="IPR010979">
    <property type="entry name" value="Ribosomal_uS13-like_H2TH"/>
</dbReference>
<dbReference type="SMART" id="SM01232">
    <property type="entry name" value="H2TH"/>
    <property type="match status" value="1"/>
</dbReference>
<comment type="subunit">
    <text evidence="3 15">Monomer.</text>
</comment>
<evidence type="ECO:0000256" key="14">
    <source>
        <dbReference type="ARBA" id="ARBA00044632"/>
    </source>
</evidence>
<feature type="active site" description="Proton donor; for delta-elimination activity" evidence="15">
    <location>
        <position position="266"/>
    </location>
</feature>
<keyword evidence="4 15" id="KW-0479">Metal-binding</keyword>
<gene>
    <name evidence="15 18" type="primary">mutM</name>
    <name evidence="15" type="synonym">fpg</name>
    <name evidence="18" type="ORF">GRB96_00975</name>
</gene>
<dbReference type="EMBL" id="WUTT01000001">
    <property type="protein sequence ID" value="NAW33000.1"/>
    <property type="molecule type" value="Genomic_DNA"/>
</dbReference>
<dbReference type="RefSeq" id="WP_161430033.1">
    <property type="nucleotide sequence ID" value="NZ_WUTT01000001.1"/>
</dbReference>
<dbReference type="PROSITE" id="PS01242">
    <property type="entry name" value="ZF_FPG_1"/>
    <property type="match status" value="1"/>
</dbReference>
<evidence type="ECO:0000256" key="9">
    <source>
        <dbReference type="ARBA" id="ARBA00023125"/>
    </source>
</evidence>
<feature type="active site" description="Schiff-base intermediate with DNA" evidence="15">
    <location>
        <position position="2"/>
    </location>
</feature>
<feature type="binding site" evidence="15">
    <location>
        <position position="96"/>
    </location>
    <ligand>
        <name>DNA</name>
        <dbReference type="ChEBI" id="CHEBI:16991"/>
    </ligand>
</feature>
<comment type="catalytic activity">
    <reaction evidence="1 15">
        <text>Hydrolysis of DNA containing ring-opened 7-methylguanine residues, releasing 2,6-diamino-4-hydroxy-5-(N-methyl)formamidopyrimidine.</text>
        <dbReference type="EC" id="3.2.2.23"/>
    </reaction>
</comment>
<comment type="cofactor">
    <cofactor evidence="15">
        <name>Zn(2+)</name>
        <dbReference type="ChEBI" id="CHEBI:29105"/>
    </cofactor>
    <text evidence="15">Binds 1 zinc ion per subunit.</text>
</comment>
<evidence type="ECO:0000256" key="6">
    <source>
        <dbReference type="ARBA" id="ARBA00022771"/>
    </source>
</evidence>
<evidence type="ECO:0000256" key="7">
    <source>
        <dbReference type="ARBA" id="ARBA00022801"/>
    </source>
</evidence>
<keyword evidence="9 15" id="KW-0238">DNA-binding</keyword>
<evidence type="ECO:0000256" key="10">
    <source>
        <dbReference type="ARBA" id="ARBA00023204"/>
    </source>
</evidence>
<dbReference type="Pfam" id="PF06831">
    <property type="entry name" value="H2TH"/>
    <property type="match status" value="1"/>
</dbReference>
<dbReference type="SUPFAM" id="SSF46946">
    <property type="entry name" value="S13-like H2TH domain"/>
    <property type="match status" value="1"/>
</dbReference>
<feature type="binding site" evidence="15">
    <location>
        <position position="115"/>
    </location>
    <ligand>
        <name>DNA</name>
        <dbReference type="ChEBI" id="CHEBI:16991"/>
    </ligand>
</feature>
<evidence type="ECO:0000256" key="11">
    <source>
        <dbReference type="ARBA" id="ARBA00023239"/>
    </source>
</evidence>
<proteinExistence type="inferred from homology"/>
<dbReference type="NCBIfam" id="TIGR00577">
    <property type="entry name" value="fpg"/>
    <property type="match status" value="1"/>
</dbReference>
<dbReference type="GO" id="GO:0003684">
    <property type="term" value="F:damaged DNA binding"/>
    <property type="evidence" value="ECO:0007669"/>
    <property type="project" value="InterPro"/>
</dbReference>
<dbReference type="AlphaFoldDB" id="A0A7X4W2E9"/>
<evidence type="ECO:0000259" key="16">
    <source>
        <dbReference type="PROSITE" id="PS51066"/>
    </source>
</evidence>
<dbReference type="PANTHER" id="PTHR22993:SF9">
    <property type="entry name" value="FORMAMIDOPYRIMIDINE-DNA GLYCOSYLASE"/>
    <property type="match status" value="1"/>
</dbReference>
<dbReference type="NCBIfam" id="NF002211">
    <property type="entry name" value="PRK01103.1"/>
    <property type="match status" value="1"/>
</dbReference>
<dbReference type="Gene3D" id="3.20.190.10">
    <property type="entry name" value="MutM-like, N-terminal"/>
    <property type="match status" value="1"/>
</dbReference>
<comment type="similarity">
    <text evidence="2 15">Belongs to the FPG family.</text>
</comment>
<keyword evidence="11 15" id="KW-0456">Lyase</keyword>
<keyword evidence="12 15" id="KW-0511">Multifunctional enzyme</keyword>
<feature type="domain" description="Formamidopyrimidine-DNA glycosylase catalytic" evidence="17">
    <location>
        <begin position="2"/>
        <end position="118"/>
    </location>
</feature>
<comment type="caution">
    <text evidence="18">The sequence shown here is derived from an EMBL/GenBank/DDBJ whole genome shotgun (WGS) entry which is preliminary data.</text>
</comment>
<dbReference type="Gene3D" id="1.10.8.50">
    <property type="match status" value="1"/>
</dbReference>
<sequence>MPELPEVETTRRGIAPHVEGREIGEVIVRQPRLRVPVPGDLAERLVGARIGTLARRAKYLLLPLSGGEAAGATLLWHLGMSGSLRIARLGELPRKHDHLDLVLDDGAILRYHDPRRFGFVDWLAGCPEQDSRLAHLGPEPLSAAFDGERLYRLSRGRRVAVKPFLMDNTVVVGVGNIYASEALFMAGIDPRRAAGRISAERYACLAAAAKEVLAAAITQGGTTLRDFVGGTGEPGYFKQRLNVYGRHGQPCRRCGAELRLITLGQRASVYCPHCQT</sequence>
<dbReference type="InterPro" id="IPR012319">
    <property type="entry name" value="FPG_cat"/>
</dbReference>
<evidence type="ECO:0000256" key="2">
    <source>
        <dbReference type="ARBA" id="ARBA00009409"/>
    </source>
</evidence>
<reference evidence="18 19" key="1">
    <citation type="submission" date="2019-12" db="EMBL/GenBank/DDBJ databases">
        <title>Draft genome sequencing of Halomonas alimentaria DSM 15356.</title>
        <authorList>
            <person name="Pandiyan K."/>
            <person name="Kushwaha P."/>
            <person name="Gowdham M."/>
            <person name="Chakdar H."/>
            <person name="Singh A."/>
            <person name="Kumar M."/>
            <person name="Saxena A.K."/>
        </authorList>
    </citation>
    <scope>NUCLEOTIDE SEQUENCE [LARGE SCALE GENOMIC DNA]</scope>
    <source>
        <strain evidence="18 19">DSM 15356</strain>
    </source>
</reference>
<comment type="catalytic activity">
    <reaction evidence="14 15">
        <text>2'-deoxyribonucleotide-(2'-deoxyribose 5'-phosphate)-2'-deoxyribonucleotide-DNA = a 3'-end 2'-deoxyribonucleotide-(2,3-dehydro-2,3-deoxyribose 5'-phosphate)-DNA + a 5'-end 5'-phospho-2'-deoxyribonucleoside-DNA + H(+)</text>
        <dbReference type="Rhea" id="RHEA:66592"/>
        <dbReference type="Rhea" id="RHEA-COMP:13180"/>
        <dbReference type="Rhea" id="RHEA-COMP:16897"/>
        <dbReference type="Rhea" id="RHEA-COMP:17067"/>
        <dbReference type="ChEBI" id="CHEBI:15378"/>
        <dbReference type="ChEBI" id="CHEBI:136412"/>
        <dbReference type="ChEBI" id="CHEBI:157695"/>
        <dbReference type="ChEBI" id="CHEBI:167181"/>
        <dbReference type="EC" id="4.2.99.18"/>
    </reaction>
</comment>
<dbReference type="OrthoDB" id="9800855at2"/>
<feature type="domain" description="FPG-type" evidence="16">
    <location>
        <begin position="242"/>
        <end position="276"/>
    </location>
</feature>
<evidence type="ECO:0000256" key="1">
    <source>
        <dbReference type="ARBA" id="ARBA00001668"/>
    </source>
</evidence>
<dbReference type="InterPro" id="IPR015886">
    <property type="entry name" value="H2TH_FPG"/>
</dbReference>
<dbReference type="CDD" id="cd08966">
    <property type="entry name" value="EcFpg-like_N"/>
    <property type="match status" value="1"/>
</dbReference>
<evidence type="ECO:0000256" key="5">
    <source>
        <dbReference type="ARBA" id="ARBA00022763"/>
    </source>
</evidence>
<keyword evidence="19" id="KW-1185">Reference proteome</keyword>
<dbReference type="Proteomes" id="UP000487929">
    <property type="component" value="Unassembled WGS sequence"/>
</dbReference>
<dbReference type="PROSITE" id="PS51066">
    <property type="entry name" value="ZF_FPG_2"/>
    <property type="match status" value="1"/>
</dbReference>
<keyword evidence="13 15" id="KW-0326">Glycosidase</keyword>
<dbReference type="PROSITE" id="PS51068">
    <property type="entry name" value="FPG_CAT"/>
    <property type="match status" value="1"/>
</dbReference>
<name>A0A7X4W2E9_9GAMM</name>
<comment type="function">
    <text evidence="15">Involved in base excision repair of DNA damaged by oxidation or by mutagenic agents. Acts as DNA glycosylase that recognizes and removes damaged bases. Has a preference for oxidized purines, such as 7,8-dihydro-8-oxoguanine (8-oxoG). Has AP (apurinic/apyrimidinic) lyase activity and introduces nicks in the DNA strand. Cleaves the DNA backbone by beta-delta elimination to generate a single-strand break at the site of the removed base with both 3'- and 5'-phosphates.</text>
</comment>
<keyword evidence="8 15" id="KW-0862">Zinc</keyword>
<feature type="binding site" evidence="15">
    <location>
        <position position="157"/>
    </location>
    <ligand>
        <name>DNA</name>
        <dbReference type="ChEBI" id="CHEBI:16991"/>
    </ligand>
</feature>
<keyword evidence="10 15" id="KW-0234">DNA repair</keyword>
<dbReference type="InterPro" id="IPR020629">
    <property type="entry name" value="FPG_Glyclase"/>
</dbReference>
<dbReference type="GO" id="GO:0140078">
    <property type="term" value="F:class I DNA-(apurinic or apyrimidinic site) endonuclease activity"/>
    <property type="evidence" value="ECO:0007669"/>
    <property type="project" value="UniProtKB-EC"/>
</dbReference>
<evidence type="ECO:0000256" key="4">
    <source>
        <dbReference type="ARBA" id="ARBA00022723"/>
    </source>
</evidence>